<dbReference type="SMART" id="SM00324">
    <property type="entry name" value="RhoGAP"/>
    <property type="match status" value="1"/>
</dbReference>
<dbReference type="Gene3D" id="1.10.555.10">
    <property type="entry name" value="Rho GTPase activation protein"/>
    <property type="match status" value="1"/>
</dbReference>
<accession>L8GE16</accession>
<dbReference type="CDD" id="cd00159">
    <property type="entry name" value="RhoGAP"/>
    <property type="match status" value="1"/>
</dbReference>
<dbReference type="VEuPathDB" id="AmoebaDB:ACA1_190770"/>
<feature type="region of interest" description="Disordered" evidence="2">
    <location>
        <begin position="438"/>
        <end position="463"/>
    </location>
</feature>
<feature type="coiled-coil region" evidence="1">
    <location>
        <begin position="48"/>
        <end position="102"/>
    </location>
</feature>
<dbReference type="PANTHER" id="PTHR45808">
    <property type="entry name" value="RHO GTPASE-ACTIVATING PROTEIN 68F"/>
    <property type="match status" value="1"/>
</dbReference>
<feature type="domain" description="Rho-GAP" evidence="3">
    <location>
        <begin position="152"/>
        <end position="347"/>
    </location>
</feature>
<dbReference type="GO" id="GO:0005096">
    <property type="term" value="F:GTPase activator activity"/>
    <property type="evidence" value="ECO:0007669"/>
    <property type="project" value="TreeGrafter"/>
</dbReference>
<dbReference type="AlphaFoldDB" id="L8GE16"/>
<feature type="region of interest" description="Disordered" evidence="2">
    <location>
        <begin position="371"/>
        <end position="416"/>
    </location>
</feature>
<evidence type="ECO:0000259" key="3">
    <source>
        <dbReference type="PROSITE" id="PS50238"/>
    </source>
</evidence>
<dbReference type="SUPFAM" id="SSF103657">
    <property type="entry name" value="BAR/IMD domain-like"/>
    <property type="match status" value="1"/>
</dbReference>
<feature type="compositionally biased region" description="Polar residues" evidence="2">
    <location>
        <begin position="385"/>
        <end position="395"/>
    </location>
</feature>
<dbReference type="KEGG" id="acan:ACA1_190770"/>
<evidence type="ECO:0000256" key="2">
    <source>
        <dbReference type="SAM" id="MobiDB-lite"/>
    </source>
</evidence>
<dbReference type="PANTHER" id="PTHR45808:SF2">
    <property type="entry name" value="RHO GTPASE-ACTIVATING PROTEIN 68F"/>
    <property type="match status" value="1"/>
</dbReference>
<dbReference type="Gene3D" id="1.20.1270.60">
    <property type="entry name" value="Arfaptin homology (AH) domain/BAR domain"/>
    <property type="match status" value="1"/>
</dbReference>
<dbReference type="RefSeq" id="XP_004333353.1">
    <property type="nucleotide sequence ID" value="XM_004333305.1"/>
</dbReference>
<protein>
    <submittedName>
        <fullName evidence="4">RhoGAP domain containing protein</fullName>
    </submittedName>
</protein>
<gene>
    <name evidence="4" type="ORF">ACA1_190770</name>
</gene>
<dbReference type="CDD" id="cd07307">
    <property type="entry name" value="BAR"/>
    <property type="match status" value="1"/>
</dbReference>
<dbReference type="OrthoDB" id="185175at2759"/>
<evidence type="ECO:0000313" key="5">
    <source>
        <dbReference type="Proteomes" id="UP000011083"/>
    </source>
</evidence>
<dbReference type="Proteomes" id="UP000011083">
    <property type="component" value="Unassembled WGS sequence"/>
</dbReference>
<sequence length="890" mass="94401">MARLSQFQTMTETLKESLSRTLLSDVSAQLEVLVKSDLAESVSEKAKYDKYRRQYDAAMTRYRNAENKLKAGKSLAEEEKEVAEAKKELEKVTEEVTAVLEVINKKTEMFLFERFYFMFVAYEDFFTRGANLVRDLKPHMSRHQQCADQSKTEYEDLRARSRGFVPPSTPKAAIDPTKRLFGMPLADVMAREGGKLPRAVQSAIEFILRPEGKEVDYSKVSDPHVVAALLKMWLRSLPESIFPVAALARYLALNLETTPEDEQVRVLQAAVESLPEINKTALHAILYLCAEITKRQEENRMSASNLSTVLGPNLFFCETTDPQEMMKAMQPSSIALTLLIKQYPAFFHAPPSFLSSPPAAVVTAAASASTPAPATTASPSPSPAQTLASITQAETRPSAAIPRTPSDEGKASAPIRMGSRILTSSLSSSQTISSIIEATESLPTSSTTSSTTAAAPESEAAEPVAFCRSDEVLEAEREGPGAVTGPLVSSVTAFLNCIAPIVHADVATDDQVMALNRELKVVAAAIKEAFDQMPAHGTTYPGTKAPMAAAARHLRPAAKNLLTAAKSVNEAPGTSLPRSLALLNGDPSLTAHDRAARIGLLAATRELIGAAHSLTVAAAEVDTLACAPPTAETLLQQCAQHTGRLIHISTGTASDDVHATAFAALTAAEQLRYGTAAVAANLVNGPAAQQLLQSGEDVEKHLSQLSSLAVPLLGATNVADLRNDPALKDAARLVRLLRASHDQLAALETQLVAEAPSLSPEHAELLPHVRATLDHLAALEAATLAGSDDEWNGGAFAAAQRLAAEAALLVAGCSGGDGGTVHYLRQLVLLATAGAGARRLGDVVSTGAKAPVNSLPVPETLHPALAVAGLVAALSSFLRQLFFSSLVPST</sequence>
<dbReference type="SUPFAM" id="SSF48350">
    <property type="entry name" value="GTPase activation domain, GAP"/>
    <property type="match status" value="1"/>
</dbReference>
<dbReference type="InterPro" id="IPR000198">
    <property type="entry name" value="RhoGAP_dom"/>
</dbReference>
<evidence type="ECO:0000256" key="1">
    <source>
        <dbReference type="SAM" id="Coils"/>
    </source>
</evidence>
<dbReference type="InterPro" id="IPR027267">
    <property type="entry name" value="AH/BAR_dom_sf"/>
</dbReference>
<proteinExistence type="predicted"/>
<dbReference type="Pfam" id="PF16746">
    <property type="entry name" value="BAR_3"/>
    <property type="match status" value="1"/>
</dbReference>
<name>L8GE16_ACACF</name>
<keyword evidence="5" id="KW-1185">Reference proteome</keyword>
<dbReference type="GO" id="GO:0005737">
    <property type="term" value="C:cytoplasm"/>
    <property type="evidence" value="ECO:0007669"/>
    <property type="project" value="InterPro"/>
</dbReference>
<dbReference type="GO" id="GO:0007264">
    <property type="term" value="P:small GTPase-mediated signal transduction"/>
    <property type="evidence" value="ECO:0007669"/>
    <property type="project" value="TreeGrafter"/>
</dbReference>
<dbReference type="InterPro" id="IPR008936">
    <property type="entry name" value="Rho_GTPase_activation_prot"/>
</dbReference>
<organism evidence="4 5">
    <name type="scientific">Acanthamoeba castellanii (strain ATCC 30010 / Neff)</name>
    <dbReference type="NCBI Taxonomy" id="1257118"/>
    <lineage>
        <taxon>Eukaryota</taxon>
        <taxon>Amoebozoa</taxon>
        <taxon>Discosea</taxon>
        <taxon>Longamoebia</taxon>
        <taxon>Centramoebida</taxon>
        <taxon>Acanthamoebidae</taxon>
        <taxon>Acanthamoeba</taxon>
    </lineage>
</organism>
<dbReference type="GO" id="GO:2001136">
    <property type="term" value="P:negative regulation of endocytic recycling"/>
    <property type="evidence" value="ECO:0007669"/>
    <property type="project" value="TreeGrafter"/>
</dbReference>
<dbReference type="EMBL" id="KB008154">
    <property type="protein sequence ID" value="ELR11340.1"/>
    <property type="molecule type" value="Genomic_DNA"/>
</dbReference>
<keyword evidence="1" id="KW-0175">Coiled coil</keyword>
<dbReference type="PROSITE" id="PS50238">
    <property type="entry name" value="RHOGAP"/>
    <property type="match status" value="1"/>
</dbReference>
<evidence type="ECO:0000313" key="4">
    <source>
        <dbReference type="EMBL" id="ELR11340.1"/>
    </source>
</evidence>
<dbReference type="Pfam" id="PF00620">
    <property type="entry name" value="RhoGAP"/>
    <property type="match status" value="1"/>
</dbReference>
<dbReference type="InterPro" id="IPR004148">
    <property type="entry name" value="BAR_dom"/>
</dbReference>
<dbReference type="GeneID" id="14911712"/>
<reference evidence="4 5" key="1">
    <citation type="journal article" date="2013" name="Genome Biol.">
        <title>Genome of Acanthamoeba castellanii highlights extensive lateral gene transfer and early evolution of tyrosine kinase signaling.</title>
        <authorList>
            <person name="Clarke M."/>
            <person name="Lohan A.J."/>
            <person name="Liu B."/>
            <person name="Lagkouvardos I."/>
            <person name="Roy S."/>
            <person name="Zafar N."/>
            <person name="Bertelli C."/>
            <person name="Schilde C."/>
            <person name="Kianianmomeni A."/>
            <person name="Burglin T.R."/>
            <person name="Frech C."/>
            <person name="Turcotte B."/>
            <person name="Kopec K.O."/>
            <person name="Synnott J.M."/>
            <person name="Choo C."/>
            <person name="Paponov I."/>
            <person name="Finkler A."/>
            <person name="Soon Heng Tan C."/>
            <person name="Hutchins A.P."/>
            <person name="Weinmeier T."/>
            <person name="Rattei T."/>
            <person name="Chu J.S."/>
            <person name="Gimenez G."/>
            <person name="Irimia M."/>
            <person name="Rigden D.J."/>
            <person name="Fitzpatrick D.A."/>
            <person name="Lorenzo-Morales J."/>
            <person name="Bateman A."/>
            <person name="Chiu C.H."/>
            <person name="Tang P."/>
            <person name="Hegemann P."/>
            <person name="Fromm H."/>
            <person name="Raoult D."/>
            <person name="Greub G."/>
            <person name="Miranda-Saavedra D."/>
            <person name="Chen N."/>
            <person name="Nash P."/>
            <person name="Ginger M.L."/>
            <person name="Horn M."/>
            <person name="Schaap P."/>
            <person name="Caler L."/>
            <person name="Loftus B."/>
        </authorList>
    </citation>
    <scope>NUCLEOTIDE SEQUENCE [LARGE SCALE GENOMIC DNA]</scope>
    <source>
        <strain evidence="4 5">Neff</strain>
    </source>
</reference>